<dbReference type="PANTHER" id="PTHR43976:SF16">
    <property type="entry name" value="SHORT-CHAIN DEHYDROGENASE_REDUCTASE FAMILY PROTEIN"/>
    <property type="match status" value="1"/>
</dbReference>
<dbReference type="Pfam" id="PF00106">
    <property type="entry name" value="adh_short"/>
    <property type="match status" value="1"/>
</dbReference>
<dbReference type="InterPro" id="IPR002347">
    <property type="entry name" value="SDR_fam"/>
</dbReference>
<evidence type="ECO:0000256" key="1">
    <source>
        <dbReference type="ARBA" id="ARBA00006484"/>
    </source>
</evidence>
<protein>
    <recommendedName>
        <fullName evidence="7">NAD(P)-binding protein</fullName>
    </recommendedName>
</protein>
<gene>
    <name evidence="5" type="ORF">VKT23_010704</name>
</gene>
<evidence type="ECO:0000313" key="5">
    <source>
        <dbReference type="EMBL" id="KAK7456455.1"/>
    </source>
</evidence>
<dbReference type="PRINTS" id="PR00080">
    <property type="entry name" value="SDRFAMILY"/>
</dbReference>
<reference evidence="5 6" key="1">
    <citation type="submission" date="2024-01" db="EMBL/GenBank/DDBJ databases">
        <title>A draft genome for the cacao thread blight pathogen Marasmiellus scandens.</title>
        <authorList>
            <person name="Baruah I.K."/>
            <person name="Leung J."/>
            <person name="Bukari Y."/>
            <person name="Amoako-Attah I."/>
            <person name="Meinhardt L.W."/>
            <person name="Bailey B.A."/>
            <person name="Cohen S.P."/>
        </authorList>
    </citation>
    <scope>NUCLEOTIDE SEQUENCE [LARGE SCALE GENOMIC DNA]</scope>
    <source>
        <strain evidence="5 6">GH-19</strain>
    </source>
</reference>
<dbReference type="InterPro" id="IPR051911">
    <property type="entry name" value="SDR_oxidoreductase"/>
</dbReference>
<comment type="caution">
    <text evidence="5">The sequence shown here is derived from an EMBL/GenBank/DDBJ whole genome shotgun (WGS) entry which is preliminary data.</text>
</comment>
<dbReference type="EMBL" id="JBANRG010000021">
    <property type="protein sequence ID" value="KAK7456455.1"/>
    <property type="molecule type" value="Genomic_DNA"/>
</dbReference>
<feature type="signal peptide" evidence="4">
    <location>
        <begin position="1"/>
        <end position="19"/>
    </location>
</feature>
<dbReference type="SUPFAM" id="SSF51735">
    <property type="entry name" value="NAD(P)-binding Rossmann-fold domains"/>
    <property type="match status" value="1"/>
</dbReference>
<sequence length="317" mass="34799">MSQATFFLLFPTLTSSTMSQKIWLITGTSSGFGRRFVLSALLRGDKVIATSRTLDTIQDIPEQIKTVSTINLDANLRLLQLDVNWDTQKIHAKVNEAVDIWGRVDVLVNNAGVGLKGIIEEVSSKDFKEQFQTNFFGTIDVTNAVLPSMRARKSGTIVMIASRSSWKSEIPATAMYASSKAALTVYSETLACEIAPFSIRTLIVEPGAFRTEGILTKPYIDSHLIADYDVVRSKCIAVFKATAGTQKGDPDKGVELVVDVVRGEGKALKADGTLREWPLYLPLGDDAVQDIRHKCMTVLNAVDEWADVTSHLEIDAK</sequence>
<dbReference type="InterPro" id="IPR036291">
    <property type="entry name" value="NAD(P)-bd_dom_sf"/>
</dbReference>
<keyword evidence="4" id="KW-0732">Signal</keyword>
<keyword evidence="6" id="KW-1185">Reference proteome</keyword>
<accession>A0ABR1JG87</accession>
<feature type="chain" id="PRO_5047207126" description="NAD(P)-binding protein" evidence="4">
    <location>
        <begin position="20"/>
        <end position="317"/>
    </location>
</feature>
<evidence type="ECO:0000256" key="3">
    <source>
        <dbReference type="RuleBase" id="RU000363"/>
    </source>
</evidence>
<name>A0ABR1JG87_9AGAR</name>
<dbReference type="PANTHER" id="PTHR43976">
    <property type="entry name" value="SHORT CHAIN DEHYDROGENASE"/>
    <property type="match status" value="1"/>
</dbReference>
<dbReference type="Gene3D" id="3.40.50.720">
    <property type="entry name" value="NAD(P)-binding Rossmann-like Domain"/>
    <property type="match status" value="1"/>
</dbReference>
<evidence type="ECO:0008006" key="7">
    <source>
        <dbReference type="Google" id="ProtNLM"/>
    </source>
</evidence>
<evidence type="ECO:0000313" key="6">
    <source>
        <dbReference type="Proteomes" id="UP001498398"/>
    </source>
</evidence>
<evidence type="ECO:0000256" key="2">
    <source>
        <dbReference type="ARBA" id="ARBA00023002"/>
    </source>
</evidence>
<dbReference type="CDD" id="cd05374">
    <property type="entry name" value="17beta-HSD-like_SDR_c"/>
    <property type="match status" value="1"/>
</dbReference>
<organism evidence="5 6">
    <name type="scientific">Marasmiellus scandens</name>
    <dbReference type="NCBI Taxonomy" id="2682957"/>
    <lineage>
        <taxon>Eukaryota</taxon>
        <taxon>Fungi</taxon>
        <taxon>Dikarya</taxon>
        <taxon>Basidiomycota</taxon>
        <taxon>Agaricomycotina</taxon>
        <taxon>Agaricomycetes</taxon>
        <taxon>Agaricomycetidae</taxon>
        <taxon>Agaricales</taxon>
        <taxon>Marasmiineae</taxon>
        <taxon>Omphalotaceae</taxon>
        <taxon>Marasmiellus</taxon>
    </lineage>
</organism>
<evidence type="ECO:0000256" key="4">
    <source>
        <dbReference type="SAM" id="SignalP"/>
    </source>
</evidence>
<proteinExistence type="inferred from homology"/>
<keyword evidence="2" id="KW-0560">Oxidoreductase</keyword>
<comment type="similarity">
    <text evidence="1 3">Belongs to the short-chain dehydrogenases/reductases (SDR) family.</text>
</comment>
<dbReference type="PRINTS" id="PR00081">
    <property type="entry name" value="GDHRDH"/>
</dbReference>
<dbReference type="Proteomes" id="UP001498398">
    <property type="component" value="Unassembled WGS sequence"/>
</dbReference>